<dbReference type="SUPFAM" id="SSF46689">
    <property type="entry name" value="Homeodomain-like"/>
    <property type="match status" value="1"/>
</dbReference>
<gene>
    <name evidence="4" type="ORF">EDM21_09880</name>
</gene>
<dbReference type="GO" id="GO:0003700">
    <property type="term" value="F:DNA-binding transcription factor activity"/>
    <property type="evidence" value="ECO:0007669"/>
    <property type="project" value="InterPro"/>
</dbReference>
<dbReference type="PROSITE" id="PS50977">
    <property type="entry name" value="HTH_TETR_2"/>
    <property type="match status" value="1"/>
</dbReference>
<evidence type="ECO:0000256" key="2">
    <source>
        <dbReference type="PROSITE-ProRule" id="PRU00335"/>
    </source>
</evidence>
<dbReference type="InterPro" id="IPR013571">
    <property type="entry name" value="Tscrpt_reg_QacR_C"/>
</dbReference>
<dbReference type="SUPFAM" id="SSF48498">
    <property type="entry name" value="Tetracyclin repressor-like, C-terminal domain"/>
    <property type="match status" value="1"/>
</dbReference>
<keyword evidence="1 2" id="KW-0238">DNA-binding</keyword>
<feature type="domain" description="HTH tetR-type" evidence="3">
    <location>
        <begin position="9"/>
        <end position="69"/>
    </location>
</feature>
<dbReference type="Gene3D" id="1.10.10.60">
    <property type="entry name" value="Homeodomain-like"/>
    <property type="match status" value="1"/>
</dbReference>
<dbReference type="Pfam" id="PF00440">
    <property type="entry name" value="TetR_N"/>
    <property type="match status" value="1"/>
</dbReference>
<proteinExistence type="predicted"/>
<comment type="caution">
    <text evidence="4">The sequence shown here is derived from an EMBL/GenBank/DDBJ whole genome shotgun (WGS) entry which is preliminary data.</text>
</comment>
<dbReference type="PANTHER" id="PTHR43479">
    <property type="entry name" value="ACREF/ENVCD OPERON REPRESSOR-RELATED"/>
    <property type="match status" value="1"/>
</dbReference>
<dbReference type="RefSeq" id="WP_157335139.1">
    <property type="nucleotide sequence ID" value="NZ_RHLK01000004.1"/>
</dbReference>
<dbReference type="InterPro" id="IPR009057">
    <property type="entry name" value="Homeodomain-like_sf"/>
</dbReference>
<evidence type="ECO:0000259" key="3">
    <source>
        <dbReference type="PROSITE" id="PS50977"/>
    </source>
</evidence>
<reference evidence="4 5" key="1">
    <citation type="journal article" date="2019" name="Microorganisms">
        <title>Paenibacillus lutrae sp. nov., A Chitinolytic Species Isolated from A River Otter in Castril Natural Park, Granada, Spain.</title>
        <authorList>
            <person name="Rodriguez M."/>
            <person name="Reina J.C."/>
            <person name="Bejar V."/>
            <person name="Llamas I."/>
        </authorList>
    </citation>
    <scope>NUCLEOTIDE SEQUENCE [LARGE SCALE GENOMIC DNA]</scope>
    <source>
        <strain evidence="4 5">N10</strain>
    </source>
</reference>
<keyword evidence="5" id="KW-1185">Reference proteome</keyword>
<dbReference type="Proteomes" id="UP000490800">
    <property type="component" value="Unassembled WGS sequence"/>
</dbReference>
<accession>A0A7X3FHR5</accession>
<evidence type="ECO:0000313" key="5">
    <source>
        <dbReference type="Proteomes" id="UP000490800"/>
    </source>
</evidence>
<dbReference type="Pfam" id="PF08360">
    <property type="entry name" value="TetR_C_5"/>
    <property type="match status" value="1"/>
</dbReference>
<feature type="DNA-binding region" description="H-T-H motif" evidence="2">
    <location>
        <begin position="32"/>
        <end position="51"/>
    </location>
</feature>
<dbReference type="AlphaFoldDB" id="A0A7X3FHR5"/>
<protein>
    <submittedName>
        <fullName evidence="4">TetR family transcriptional regulator</fullName>
    </submittedName>
</protein>
<evidence type="ECO:0000313" key="4">
    <source>
        <dbReference type="EMBL" id="MVO99837.1"/>
    </source>
</evidence>
<dbReference type="GO" id="GO:0003677">
    <property type="term" value="F:DNA binding"/>
    <property type="evidence" value="ECO:0007669"/>
    <property type="project" value="UniProtKB-UniRule"/>
</dbReference>
<dbReference type="InterPro" id="IPR050624">
    <property type="entry name" value="HTH-type_Tx_Regulator"/>
</dbReference>
<organism evidence="4 5">
    <name type="scientific">Paenibacillus lutrae</name>
    <dbReference type="NCBI Taxonomy" id="2078573"/>
    <lineage>
        <taxon>Bacteria</taxon>
        <taxon>Bacillati</taxon>
        <taxon>Bacillota</taxon>
        <taxon>Bacilli</taxon>
        <taxon>Bacillales</taxon>
        <taxon>Paenibacillaceae</taxon>
        <taxon>Paenibacillus</taxon>
    </lineage>
</organism>
<dbReference type="OrthoDB" id="9785164at2"/>
<dbReference type="PRINTS" id="PR00455">
    <property type="entry name" value="HTHTETR"/>
</dbReference>
<sequence>MNSRKREGELTKQRIAEKAKELFIQKGYIATSMEEITTASETSKGNIYYHFKNKENLFLYILERDYEKWKDDWDAKKDSYPTVTEKLYGIAEHLAQDFSNPITKAAEEFSGTQLAKEDVFEKILEMSQHPYKVFRELLREGIREGEIREGNADDMADVFRAMMSGLGVVYYQKEMDELFRLYRYSVEVFLQGVAK</sequence>
<dbReference type="GO" id="GO:0045892">
    <property type="term" value="P:negative regulation of DNA-templated transcription"/>
    <property type="evidence" value="ECO:0007669"/>
    <property type="project" value="InterPro"/>
</dbReference>
<dbReference type="InterPro" id="IPR036271">
    <property type="entry name" value="Tet_transcr_reg_TetR-rel_C_sf"/>
</dbReference>
<dbReference type="PANTHER" id="PTHR43479:SF11">
    <property type="entry name" value="ACREF_ENVCD OPERON REPRESSOR-RELATED"/>
    <property type="match status" value="1"/>
</dbReference>
<name>A0A7X3FHR5_9BACL</name>
<evidence type="ECO:0000256" key="1">
    <source>
        <dbReference type="ARBA" id="ARBA00023125"/>
    </source>
</evidence>
<dbReference type="EMBL" id="RHLK01000004">
    <property type="protein sequence ID" value="MVO99837.1"/>
    <property type="molecule type" value="Genomic_DNA"/>
</dbReference>
<dbReference type="Gene3D" id="1.10.357.10">
    <property type="entry name" value="Tetracycline Repressor, domain 2"/>
    <property type="match status" value="1"/>
</dbReference>
<dbReference type="InterPro" id="IPR001647">
    <property type="entry name" value="HTH_TetR"/>
</dbReference>